<dbReference type="PANTHER" id="PTHR43386:SF1">
    <property type="entry name" value="D,D-DIPEPTIDE TRANSPORT SYSTEM PERMEASE PROTEIN DDPC-RELATED"/>
    <property type="match status" value="1"/>
</dbReference>
<dbReference type="Gene3D" id="1.10.3720.10">
    <property type="entry name" value="MetI-like"/>
    <property type="match status" value="1"/>
</dbReference>
<comment type="similarity">
    <text evidence="7">Belongs to the binding-protein-dependent transport system permease family.</text>
</comment>
<dbReference type="InterPro" id="IPR000515">
    <property type="entry name" value="MetI-like"/>
</dbReference>
<keyword evidence="5 7" id="KW-1133">Transmembrane helix</keyword>
<evidence type="ECO:0000256" key="5">
    <source>
        <dbReference type="ARBA" id="ARBA00022989"/>
    </source>
</evidence>
<evidence type="ECO:0000256" key="1">
    <source>
        <dbReference type="ARBA" id="ARBA00004651"/>
    </source>
</evidence>
<dbReference type="InterPro" id="IPR050366">
    <property type="entry name" value="BP-dependent_transpt_permease"/>
</dbReference>
<keyword evidence="4 7" id="KW-0812">Transmembrane</keyword>
<name>H5SMN9_9BACT</name>
<reference evidence="9" key="2">
    <citation type="journal article" date="2012" name="PLoS ONE">
        <title>A Deeply Branching Thermophilic Bacterium with an Ancient Acetyl-CoA Pathway Dominates a Subsurface Ecosystem.</title>
        <authorList>
            <person name="Takami H."/>
            <person name="Noguchi H."/>
            <person name="Takaki Y."/>
            <person name="Uchiyama I."/>
            <person name="Toyoda A."/>
            <person name="Nishi S."/>
            <person name="Chee G.-J."/>
            <person name="Arai W."/>
            <person name="Nunoura T."/>
            <person name="Itoh T."/>
            <person name="Hattori M."/>
            <person name="Takai K."/>
        </authorList>
    </citation>
    <scope>NUCLEOTIDE SEQUENCE</scope>
</reference>
<dbReference type="GO" id="GO:0005886">
    <property type="term" value="C:plasma membrane"/>
    <property type="evidence" value="ECO:0007669"/>
    <property type="project" value="UniProtKB-SubCell"/>
</dbReference>
<evidence type="ECO:0000256" key="3">
    <source>
        <dbReference type="ARBA" id="ARBA00022475"/>
    </source>
</evidence>
<dbReference type="SUPFAM" id="SSF161098">
    <property type="entry name" value="MetI-like"/>
    <property type="match status" value="1"/>
</dbReference>
<keyword evidence="2 7" id="KW-0813">Transport</keyword>
<dbReference type="InterPro" id="IPR035906">
    <property type="entry name" value="MetI-like_sf"/>
</dbReference>
<comment type="subcellular location">
    <subcellularLocation>
        <location evidence="1 7">Cell membrane</location>
        <topology evidence="1 7">Multi-pass membrane protein</topology>
    </subcellularLocation>
</comment>
<sequence length="345" mass="38014">MIKPETKEQAREKAQGQLPTVKVQHIPLWKVRVRLLWRSVRDSWAMFSESKIGLTGLAIIVFFAVAGLAYPVLRATVWNGPRYDPILPSPPPVVDECIPGENCAPLPPSPEHLLGTDPYGRDILSQLLYGTGTAFVLGIFAALITVVIGTAVGAISAYYGGFVDTFFMRLADIILLFPLIAFLIVLSGLYASFNSQMDFWTLAIILGIYNGFGAITIVLKSQALSIKVKPYIEAAKVAGGSNAHIILRHIVPNILPLSFLYMMFTVTSAIFSEAVLSFFGLVDIKMSWGLMINVTRDAGYLGATTMMKFWWLWLPAGLAITLLCAAFYLVGRGLDEIINPRLRRR</sequence>
<evidence type="ECO:0000259" key="8">
    <source>
        <dbReference type="PROSITE" id="PS50928"/>
    </source>
</evidence>
<protein>
    <submittedName>
        <fullName evidence="9">Peptide/nickel transport system permease protein</fullName>
    </submittedName>
</protein>
<feature type="transmembrane region" description="Helical" evidence="7">
    <location>
        <begin position="199"/>
        <end position="219"/>
    </location>
</feature>
<evidence type="ECO:0000256" key="7">
    <source>
        <dbReference type="RuleBase" id="RU363032"/>
    </source>
</evidence>
<feature type="transmembrane region" description="Helical" evidence="7">
    <location>
        <begin position="310"/>
        <end position="331"/>
    </location>
</feature>
<reference evidence="9" key="1">
    <citation type="journal article" date="2005" name="Environ. Microbiol.">
        <title>Genetic and functional properties of uncultivated thermophilic crenarchaeotes from a subsurface gold mine as revealed by analysis of genome fragments.</title>
        <authorList>
            <person name="Nunoura T."/>
            <person name="Hirayama H."/>
            <person name="Takami H."/>
            <person name="Oida H."/>
            <person name="Nishi S."/>
            <person name="Shimamura S."/>
            <person name="Suzuki Y."/>
            <person name="Inagaki F."/>
            <person name="Takai K."/>
            <person name="Nealson K.H."/>
            <person name="Horikoshi K."/>
        </authorList>
    </citation>
    <scope>NUCLEOTIDE SEQUENCE</scope>
</reference>
<feature type="transmembrane region" description="Helical" evidence="7">
    <location>
        <begin position="173"/>
        <end position="193"/>
    </location>
</feature>
<evidence type="ECO:0000256" key="4">
    <source>
        <dbReference type="ARBA" id="ARBA00022692"/>
    </source>
</evidence>
<accession>H5SMN9</accession>
<dbReference type="Pfam" id="PF00528">
    <property type="entry name" value="BPD_transp_1"/>
    <property type="match status" value="1"/>
</dbReference>
<dbReference type="PROSITE" id="PS50928">
    <property type="entry name" value="ABC_TM1"/>
    <property type="match status" value="1"/>
</dbReference>
<organism evidence="9">
    <name type="scientific">uncultured Acetothermia bacterium</name>
    <dbReference type="NCBI Taxonomy" id="236499"/>
    <lineage>
        <taxon>Bacteria</taxon>
        <taxon>Candidatus Bipolaricaulota</taxon>
        <taxon>environmental samples</taxon>
    </lineage>
</organism>
<feature type="domain" description="ABC transmembrane type-1" evidence="8">
    <location>
        <begin position="131"/>
        <end position="331"/>
    </location>
</feature>
<dbReference type="PANTHER" id="PTHR43386">
    <property type="entry name" value="OLIGOPEPTIDE TRANSPORT SYSTEM PERMEASE PROTEIN APPC"/>
    <property type="match status" value="1"/>
</dbReference>
<feature type="transmembrane region" description="Helical" evidence="7">
    <location>
        <begin position="259"/>
        <end position="282"/>
    </location>
</feature>
<evidence type="ECO:0000256" key="6">
    <source>
        <dbReference type="ARBA" id="ARBA00023136"/>
    </source>
</evidence>
<evidence type="ECO:0000313" key="9">
    <source>
        <dbReference type="EMBL" id="BAL57425.1"/>
    </source>
</evidence>
<feature type="transmembrane region" description="Helical" evidence="7">
    <location>
        <begin position="134"/>
        <end position="161"/>
    </location>
</feature>
<keyword evidence="3" id="KW-1003">Cell membrane</keyword>
<dbReference type="CDD" id="cd06261">
    <property type="entry name" value="TM_PBP2"/>
    <property type="match status" value="1"/>
</dbReference>
<proteinExistence type="inferred from homology"/>
<gene>
    <name evidence="9" type="ORF">HGMM_F50D11C34</name>
</gene>
<keyword evidence="6 7" id="KW-0472">Membrane</keyword>
<evidence type="ECO:0000256" key="2">
    <source>
        <dbReference type="ARBA" id="ARBA00022448"/>
    </source>
</evidence>
<feature type="transmembrane region" description="Helical" evidence="7">
    <location>
        <begin position="52"/>
        <end position="73"/>
    </location>
</feature>
<dbReference type="GO" id="GO:0055085">
    <property type="term" value="P:transmembrane transport"/>
    <property type="evidence" value="ECO:0007669"/>
    <property type="project" value="InterPro"/>
</dbReference>
<dbReference type="EMBL" id="AP011775">
    <property type="protein sequence ID" value="BAL57425.1"/>
    <property type="molecule type" value="Genomic_DNA"/>
</dbReference>
<dbReference type="AlphaFoldDB" id="H5SMN9"/>